<evidence type="ECO:0000313" key="2">
    <source>
        <dbReference type="EMBL" id="GAQ93043.1"/>
    </source>
</evidence>
<feature type="compositionally biased region" description="Basic and acidic residues" evidence="1">
    <location>
        <begin position="197"/>
        <end position="208"/>
    </location>
</feature>
<name>A0A1Y1IQU3_KLENI</name>
<dbReference type="EMBL" id="DF238216">
    <property type="protein sequence ID" value="GAQ93043.1"/>
    <property type="molecule type" value="Genomic_DNA"/>
</dbReference>
<proteinExistence type="predicted"/>
<dbReference type="Proteomes" id="UP000054558">
    <property type="component" value="Unassembled WGS sequence"/>
</dbReference>
<feature type="compositionally biased region" description="Polar residues" evidence="1">
    <location>
        <begin position="1"/>
        <end position="10"/>
    </location>
</feature>
<protein>
    <submittedName>
        <fullName evidence="2">Uncharacterized protein</fullName>
    </submittedName>
</protein>
<feature type="region of interest" description="Disordered" evidence="1">
    <location>
        <begin position="1"/>
        <end position="33"/>
    </location>
</feature>
<dbReference type="AlphaFoldDB" id="A0A1Y1IQU3"/>
<reference evidence="2 3" key="1">
    <citation type="journal article" date="2014" name="Nat. Commun.">
        <title>Klebsormidium flaccidum genome reveals primary factors for plant terrestrial adaptation.</title>
        <authorList>
            <person name="Hori K."/>
            <person name="Maruyama F."/>
            <person name="Fujisawa T."/>
            <person name="Togashi T."/>
            <person name="Yamamoto N."/>
            <person name="Seo M."/>
            <person name="Sato S."/>
            <person name="Yamada T."/>
            <person name="Mori H."/>
            <person name="Tajima N."/>
            <person name="Moriyama T."/>
            <person name="Ikeuchi M."/>
            <person name="Watanabe M."/>
            <person name="Wada H."/>
            <person name="Kobayashi K."/>
            <person name="Saito M."/>
            <person name="Masuda T."/>
            <person name="Sasaki-Sekimoto Y."/>
            <person name="Mashiguchi K."/>
            <person name="Awai K."/>
            <person name="Shimojima M."/>
            <person name="Masuda S."/>
            <person name="Iwai M."/>
            <person name="Nobusawa T."/>
            <person name="Narise T."/>
            <person name="Kondo S."/>
            <person name="Saito H."/>
            <person name="Sato R."/>
            <person name="Murakawa M."/>
            <person name="Ihara Y."/>
            <person name="Oshima-Yamada Y."/>
            <person name="Ohtaka K."/>
            <person name="Satoh M."/>
            <person name="Sonobe K."/>
            <person name="Ishii M."/>
            <person name="Ohtani R."/>
            <person name="Kanamori-Sato M."/>
            <person name="Honoki R."/>
            <person name="Miyazaki D."/>
            <person name="Mochizuki H."/>
            <person name="Umetsu J."/>
            <person name="Higashi K."/>
            <person name="Shibata D."/>
            <person name="Kamiya Y."/>
            <person name="Sato N."/>
            <person name="Nakamura Y."/>
            <person name="Tabata S."/>
            <person name="Ida S."/>
            <person name="Kurokawa K."/>
            <person name="Ohta H."/>
        </authorList>
    </citation>
    <scope>NUCLEOTIDE SEQUENCE [LARGE SCALE GENOMIC DNA]</scope>
    <source>
        <strain evidence="2 3">NIES-2285</strain>
    </source>
</reference>
<feature type="compositionally biased region" description="Basic and acidic residues" evidence="1">
    <location>
        <begin position="14"/>
        <end position="29"/>
    </location>
</feature>
<evidence type="ECO:0000313" key="3">
    <source>
        <dbReference type="Proteomes" id="UP000054558"/>
    </source>
</evidence>
<accession>A0A1Y1IQU3</accession>
<organism evidence="2 3">
    <name type="scientific">Klebsormidium nitens</name>
    <name type="common">Green alga</name>
    <name type="synonym">Ulothrix nitens</name>
    <dbReference type="NCBI Taxonomy" id="105231"/>
    <lineage>
        <taxon>Eukaryota</taxon>
        <taxon>Viridiplantae</taxon>
        <taxon>Streptophyta</taxon>
        <taxon>Klebsormidiophyceae</taxon>
        <taxon>Klebsormidiales</taxon>
        <taxon>Klebsormidiaceae</taxon>
        <taxon>Klebsormidium</taxon>
    </lineage>
</organism>
<keyword evidence="3" id="KW-1185">Reference proteome</keyword>
<gene>
    <name evidence="2" type="ORF">KFL_012670030</name>
</gene>
<sequence>MTWETTTSDGASDWEDKSGEESASKREEVTFQPRKLFEEEEELLIMEEEITFQDWAAPEGLTILTILAGETTALEPSEQMQGLSGIPARARTVLTRRRNFLRNGGVNTPLAESTLVERVAITILTSCPNADPEEVLREAKKAILNMRQDCRENVIAAVRENLLARGGLNPSEGIRDNSNEAGAAQMETSSLGHLSRPKPEHCAKTQKS</sequence>
<evidence type="ECO:0000256" key="1">
    <source>
        <dbReference type="SAM" id="MobiDB-lite"/>
    </source>
</evidence>
<feature type="region of interest" description="Disordered" evidence="1">
    <location>
        <begin position="166"/>
        <end position="208"/>
    </location>
</feature>